<dbReference type="CDD" id="cd06171">
    <property type="entry name" value="Sigma70_r4"/>
    <property type="match status" value="1"/>
</dbReference>
<dbReference type="Pfam" id="PF04542">
    <property type="entry name" value="Sigma70_r2"/>
    <property type="match status" value="1"/>
</dbReference>
<dbReference type="PANTHER" id="PTHR43133">
    <property type="entry name" value="RNA POLYMERASE ECF-TYPE SIGMA FACTO"/>
    <property type="match status" value="1"/>
</dbReference>
<dbReference type="NCBIfam" id="TIGR02937">
    <property type="entry name" value="sigma70-ECF"/>
    <property type="match status" value="1"/>
</dbReference>
<evidence type="ECO:0000256" key="3">
    <source>
        <dbReference type="ARBA" id="ARBA00023082"/>
    </source>
</evidence>
<evidence type="ECO:0000256" key="4">
    <source>
        <dbReference type="ARBA" id="ARBA00023163"/>
    </source>
</evidence>
<evidence type="ECO:0000256" key="1">
    <source>
        <dbReference type="ARBA" id="ARBA00010641"/>
    </source>
</evidence>
<dbReference type="RefSeq" id="WP_162331714.1">
    <property type="nucleotide sequence ID" value="NZ_CP048113.1"/>
</dbReference>
<proteinExistence type="inferred from homology"/>
<dbReference type="InterPro" id="IPR036388">
    <property type="entry name" value="WH-like_DNA-bd_sf"/>
</dbReference>
<dbReference type="InterPro" id="IPR013249">
    <property type="entry name" value="RNA_pol_sigma70_r4_t2"/>
</dbReference>
<keyword evidence="8" id="KW-1185">Reference proteome</keyword>
<protein>
    <submittedName>
        <fullName evidence="7">RNA polymerase sigma-70 factor</fullName>
    </submittedName>
</protein>
<evidence type="ECO:0000256" key="2">
    <source>
        <dbReference type="ARBA" id="ARBA00023015"/>
    </source>
</evidence>
<dbReference type="NCBIfam" id="TIGR02985">
    <property type="entry name" value="Sig70_bacteroi1"/>
    <property type="match status" value="1"/>
</dbReference>
<feature type="domain" description="RNA polymerase sigma factor 70 region 4 type 2" evidence="6">
    <location>
        <begin position="125"/>
        <end position="175"/>
    </location>
</feature>
<evidence type="ECO:0000313" key="8">
    <source>
        <dbReference type="Proteomes" id="UP000476411"/>
    </source>
</evidence>
<dbReference type="InterPro" id="IPR014327">
    <property type="entry name" value="RNA_pol_sigma70_bacteroid"/>
</dbReference>
<dbReference type="GO" id="GO:0006352">
    <property type="term" value="P:DNA-templated transcription initiation"/>
    <property type="evidence" value="ECO:0007669"/>
    <property type="project" value="InterPro"/>
</dbReference>
<dbReference type="PANTHER" id="PTHR43133:SF46">
    <property type="entry name" value="RNA POLYMERASE SIGMA-70 FACTOR ECF SUBFAMILY"/>
    <property type="match status" value="1"/>
</dbReference>
<evidence type="ECO:0000313" key="7">
    <source>
        <dbReference type="EMBL" id="QHS60020.1"/>
    </source>
</evidence>
<feature type="domain" description="RNA polymerase sigma-70 region 2" evidence="5">
    <location>
        <begin position="27"/>
        <end position="92"/>
    </location>
</feature>
<dbReference type="InterPro" id="IPR013324">
    <property type="entry name" value="RNA_pol_sigma_r3/r4-like"/>
</dbReference>
<dbReference type="InterPro" id="IPR014284">
    <property type="entry name" value="RNA_pol_sigma-70_dom"/>
</dbReference>
<evidence type="ECO:0000259" key="6">
    <source>
        <dbReference type="Pfam" id="PF08281"/>
    </source>
</evidence>
<dbReference type="SUPFAM" id="SSF88659">
    <property type="entry name" value="Sigma3 and sigma4 domains of RNA polymerase sigma factors"/>
    <property type="match status" value="1"/>
</dbReference>
<keyword evidence="2" id="KW-0805">Transcription regulation</keyword>
<accession>A0A6B9ZCE6</accession>
<dbReference type="InterPro" id="IPR039425">
    <property type="entry name" value="RNA_pol_sigma-70-like"/>
</dbReference>
<reference evidence="7 8" key="1">
    <citation type="submission" date="2020-01" db="EMBL/GenBank/DDBJ databases">
        <title>Complete genome sequence of Chitinophaga sp. H33E-04 isolated from quinoa roots.</title>
        <authorList>
            <person name="Weon H.-Y."/>
            <person name="Lee S.A."/>
        </authorList>
    </citation>
    <scope>NUCLEOTIDE SEQUENCE [LARGE SCALE GENOMIC DNA]</scope>
    <source>
        <strain evidence="7 8">H33E-04</strain>
    </source>
</reference>
<dbReference type="SUPFAM" id="SSF88946">
    <property type="entry name" value="Sigma2 domain of RNA polymerase sigma factors"/>
    <property type="match status" value="1"/>
</dbReference>
<comment type="similarity">
    <text evidence="1">Belongs to the sigma-70 factor family. ECF subfamily.</text>
</comment>
<sequence length="188" mass="21787">MAPPIDNEILLFRQIGEGNEIAFRKVYYHYYRQLYGFVLKTVKSDPVAEEIVQETFARLWENRETLGEKGYSAPWLFRVAANLGYDYIRKAANEAKFFHLLSATPGEPSSNNVTDYIEGVQSNHLLHEAIDRLPPQRRTIFQLSRLKGLSHQEISQYLNISENTVKNQLVTALKAVRQFMNDATRIFF</sequence>
<dbReference type="AlphaFoldDB" id="A0A6B9ZCE6"/>
<keyword evidence="3" id="KW-0731">Sigma factor</keyword>
<keyword evidence="4" id="KW-0804">Transcription</keyword>
<evidence type="ECO:0000259" key="5">
    <source>
        <dbReference type="Pfam" id="PF04542"/>
    </source>
</evidence>
<gene>
    <name evidence="7" type="ORF">GWR21_10560</name>
</gene>
<dbReference type="EMBL" id="CP048113">
    <property type="protein sequence ID" value="QHS60020.1"/>
    <property type="molecule type" value="Genomic_DNA"/>
</dbReference>
<dbReference type="KEGG" id="chih:GWR21_10560"/>
<dbReference type="Gene3D" id="1.10.1740.10">
    <property type="match status" value="1"/>
</dbReference>
<dbReference type="Pfam" id="PF08281">
    <property type="entry name" value="Sigma70_r4_2"/>
    <property type="match status" value="1"/>
</dbReference>
<dbReference type="Proteomes" id="UP000476411">
    <property type="component" value="Chromosome"/>
</dbReference>
<organism evidence="7 8">
    <name type="scientific">Chitinophaga agri</name>
    <dbReference type="NCBI Taxonomy" id="2703787"/>
    <lineage>
        <taxon>Bacteria</taxon>
        <taxon>Pseudomonadati</taxon>
        <taxon>Bacteroidota</taxon>
        <taxon>Chitinophagia</taxon>
        <taxon>Chitinophagales</taxon>
        <taxon>Chitinophagaceae</taxon>
        <taxon>Chitinophaga</taxon>
    </lineage>
</organism>
<name>A0A6B9ZCE6_9BACT</name>
<dbReference type="GO" id="GO:0003677">
    <property type="term" value="F:DNA binding"/>
    <property type="evidence" value="ECO:0007669"/>
    <property type="project" value="InterPro"/>
</dbReference>
<dbReference type="InterPro" id="IPR007627">
    <property type="entry name" value="RNA_pol_sigma70_r2"/>
</dbReference>
<dbReference type="Gene3D" id="1.10.10.10">
    <property type="entry name" value="Winged helix-like DNA-binding domain superfamily/Winged helix DNA-binding domain"/>
    <property type="match status" value="1"/>
</dbReference>
<dbReference type="InterPro" id="IPR013325">
    <property type="entry name" value="RNA_pol_sigma_r2"/>
</dbReference>
<dbReference type="GO" id="GO:0016987">
    <property type="term" value="F:sigma factor activity"/>
    <property type="evidence" value="ECO:0007669"/>
    <property type="project" value="UniProtKB-KW"/>
</dbReference>